<feature type="domain" description="HTH araC/xylS-type" evidence="4">
    <location>
        <begin position="228"/>
        <end position="326"/>
    </location>
</feature>
<keyword evidence="3" id="KW-0804">Transcription</keyword>
<dbReference type="InterPro" id="IPR029062">
    <property type="entry name" value="Class_I_gatase-like"/>
</dbReference>
<dbReference type="RefSeq" id="WP_201697592.1">
    <property type="nucleotide sequence ID" value="NZ_CAJHCQ010000010.1"/>
</dbReference>
<dbReference type="InterPro" id="IPR018062">
    <property type="entry name" value="HTH_AraC-typ_CS"/>
</dbReference>
<dbReference type="Gene3D" id="3.40.50.880">
    <property type="match status" value="1"/>
</dbReference>
<evidence type="ECO:0000256" key="3">
    <source>
        <dbReference type="ARBA" id="ARBA00023163"/>
    </source>
</evidence>
<dbReference type="PRINTS" id="PR00032">
    <property type="entry name" value="HTHARAC"/>
</dbReference>
<dbReference type="InterPro" id="IPR009057">
    <property type="entry name" value="Homeodomain-like_sf"/>
</dbReference>
<accession>A0ABM8NTM0</accession>
<keyword evidence="2" id="KW-0238">DNA-binding</keyword>
<dbReference type="PROSITE" id="PS00041">
    <property type="entry name" value="HTH_ARAC_FAMILY_1"/>
    <property type="match status" value="1"/>
</dbReference>
<dbReference type="InterPro" id="IPR052158">
    <property type="entry name" value="INH-QAR"/>
</dbReference>
<dbReference type="Proteomes" id="UP000656319">
    <property type="component" value="Unassembled WGS sequence"/>
</dbReference>
<dbReference type="PROSITE" id="PS01124">
    <property type="entry name" value="HTH_ARAC_FAMILY_2"/>
    <property type="match status" value="1"/>
</dbReference>
<dbReference type="InterPro" id="IPR018060">
    <property type="entry name" value="HTH_AraC"/>
</dbReference>
<dbReference type="PANTHER" id="PTHR43130">
    <property type="entry name" value="ARAC-FAMILY TRANSCRIPTIONAL REGULATOR"/>
    <property type="match status" value="1"/>
</dbReference>
<protein>
    <submittedName>
        <fullName evidence="5">HTH-type transcriptional activator RhaR</fullName>
    </submittedName>
</protein>
<dbReference type="InterPro" id="IPR002818">
    <property type="entry name" value="DJ-1/PfpI"/>
</dbReference>
<dbReference type="Gene3D" id="1.10.10.60">
    <property type="entry name" value="Homeodomain-like"/>
    <property type="match status" value="2"/>
</dbReference>
<gene>
    <name evidence="5" type="primary">rhaR_6</name>
    <name evidence="5" type="ORF">LMG27952_03957</name>
</gene>
<dbReference type="SUPFAM" id="SSF52317">
    <property type="entry name" value="Class I glutamine amidotransferase-like"/>
    <property type="match status" value="1"/>
</dbReference>
<dbReference type="SMART" id="SM00342">
    <property type="entry name" value="HTH_ARAC"/>
    <property type="match status" value="1"/>
</dbReference>
<keyword evidence="1" id="KW-0805">Transcription regulation</keyword>
<dbReference type="SUPFAM" id="SSF46689">
    <property type="entry name" value="Homeodomain-like"/>
    <property type="match status" value="2"/>
</dbReference>
<reference evidence="5 6" key="1">
    <citation type="submission" date="2020-10" db="EMBL/GenBank/DDBJ databases">
        <authorList>
            <person name="Peeters C."/>
        </authorList>
    </citation>
    <scope>NUCLEOTIDE SEQUENCE [LARGE SCALE GENOMIC DNA]</scope>
    <source>
        <strain evidence="5 6">LMG 27952</strain>
    </source>
</reference>
<dbReference type="PANTHER" id="PTHR43130:SF3">
    <property type="entry name" value="HTH-TYPE TRANSCRIPTIONAL REGULATOR RV1931C"/>
    <property type="match status" value="1"/>
</dbReference>
<dbReference type="InterPro" id="IPR020449">
    <property type="entry name" value="Tscrpt_reg_AraC-type_HTH"/>
</dbReference>
<evidence type="ECO:0000313" key="5">
    <source>
        <dbReference type="EMBL" id="CAD6542922.1"/>
    </source>
</evidence>
<dbReference type="Pfam" id="PF12833">
    <property type="entry name" value="HTH_18"/>
    <property type="match status" value="1"/>
</dbReference>
<keyword evidence="6" id="KW-1185">Reference proteome</keyword>
<proteinExistence type="predicted"/>
<dbReference type="Pfam" id="PF01965">
    <property type="entry name" value="DJ-1_PfpI"/>
    <property type="match status" value="1"/>
</dbReference>
<evidence type="ECO:0000259" key="4">
    <source>
        <dbReference type="PROSITE" id="PS01124"/>
    </source>
</evidence>
<evidence type="ECO:0000313" key="6">
    <source>
        <dbReference type="Proteomes" id="UP000656319"/>
    </source>
</evidence>
<evidence type="ECO:0000256" key="2">
    <source>
        <dbReference type="ARBA" id="ARBA00023125"/>
    </source>
</evidence>
<evidence type="ECO:0000256" key="1">
    <source>
        <dbReference type="ARBA" id="ARBA00023015"/>
    </source>
</evidence>
<sequence length="354" mass="39369">MAKTALASSPRIEIGLACDAGSSNAGIYGLTDLFTYAGEFAAKRQNGDARPPVRITHWRVDDCTAEVRCAYDSCPGSPHALSLVVIPGNVQAPEKIETDSPLLRWLRDNHAEGVVLAAVCGGVFILARTGLLRGRQATTHWSFSDRFALQFPDVLTETDYMIIDYGDVVTAGGVLAWADLGLRLTERFLGASVMLETARFMNVDPPGREQRFYSEFDPRTKHGDRTILKAQQWLLTQRECPVSVADIARYAALEPRTFLRRFVAATGMKPSVYQQRLRITRAREMLEFSQASIEEISWRLGYADVGGFRRVFRKVVGLTPSDYRRRFCQPSSPRDTSIPEGLTLTSERTLAAKG</sequence>
<name>A0ABM8NTM0_9BURK</name>
<organism evidence="5 6">
    <name type="scientific">Paraburkholderia hiiakae</name>
    <dbReference type="NCBI Taxonomy" id="1081782"/>
    <lineage>
        <taxon>Bacteria</taxon>
        <taxon>Pseudomonadati</taxon>
        <taxon>Pseudomonadota</taxon>
        <taxon>Betaproteobacteria</taxon>
        <taxon>Burkholderiales</taxon>
        <taxon>Burkholderiaceae</taxon>
        <taxon>Paraburkholderia</taxon>
    </lineage>
</organism>
<comment type="caution">
    <text evidence="5">The sequence shown here is derived from an EMBL/GenBank/DDBJ whole genome shotgun (WGS) entry which is preliminary data.</text>
</comment>
<dbReference type="EMBL" id="CAJHCQ010000010">
    <property type="protein sequence ID" value="CAD6542922.1"/>
    <property type="molecule type" value="Genomic_DNA"/>
</dbReference>